<dbReference type="Pfam" id="PF00645">
    <property type="entry name" value="zf-PARP"/>
    <property type="match status" value="1"/>
</dbReference>
<comment type="subcellular location">
    <subcellularLocation>
        <location evidence="1">Nucleus</location>
    </subcellularLocation>
</comment>
<evidence type="ECO:0000313" key="8">
    <source>
        <dbReference type="EMBL" id="KIL57560.1"/>
    </source>
</evidence>
<feature type="non-terminal residue" evidence="8">
    <location>
        <position position="154"/>
    </location>
</feature>
<keyword evidence="9" id="KW-1185">Reference proteome</keyword>
<organism evidence="8 9">
    <name type="scientific">Amanita muscaria (strain Koide BX008)</name>
    <dbReference type="NCBI Taxonomy" id="946122"/>
    <lineage>
        <taxon>Eukaryota</taxon>
        <taxon>Fungi</taxon>
        <taxon>Dikarya</taxon>
        <taxon>Basidiomycota</taxon>
        <taxon>Agaricomycotina</taxon>
        <taxon>Agaricomycetes</taxon>
        <taxon>Agaricomycetidae</taxon>
        <taxon>Agaricales</taxon>
        <taxon>Pluteineae</taxon>
        <taxon>Amanitaceae</taxon>
        <taxon>Amanita</taxon>
    </lineage>
</organism>
<feature type="compositionally biased region" description="Basic and acidic residues" evidence="6">
    <location>
        <begin position="80"/>
        <end position="118"/>
    </location>
</feature>
<gene>
    <name evidence="8" type="ORF">M378DRAFT_33522</name>
</gene>
<evidence type="ECO:0000256" key="2">
    <source>
        <dbReference type="ARBA" id="ARBA00022723"/>
    </source>
</evidence>
<dbReference type="STRING" id="946122.A0A0C2S4G0"/>
<dbReference type="OrthoDB" id="429950at2759"/>
<dbReference type="EMBL" id="KN818365">
    <property type="protein sequence ID" value="KIL57560.1"/>
    <property type="molecule type" value="Genomic_DNA"/>
</dbReference>
<feature type="domain" description="PARP-type" evidence="7">
    <location>
        <begin position="8"/>
        <end position="98"/>
    </location>
</feature>
<keyword evidence="2" id="KW-0479">Metal-binding</keyword>
<reference evidence="8 9" key="1">
    <citation type="submission" date="2014-04" db="EMBL/GenBank/DDBJ databases">
        <title>Evolutionary Origins and Diversification of the Mycorrhizal Mutualists.</title>
        <authorList>
            <consortium name="DOE Joint Genome Institute"/>
            <consortium name="Mycorrhizal Genomics Consortium"/>
            <person name="Kohler A."/>
            <person name="Kuo A."/>
            <person name="Nagy L.G."/>
            <person name="Floudas D."/>
            <person name="Copeland A."/>
            <person name="Barry K.W."/>
            <person name="Cichocki N."/>
            <person name="Veneault-Fourrey C."/>
            <person name="LaButti K."/>
            <person name="Lindquist E.A."/>
            <person name="Lipzen A."/>
            <person name="Lundell T."/>
            <person name="Morin E."/>
            <person name="Murat C."/>
            <person name="Riley R."/>
            <person name="Ohm R."/>
            <person name="Sun H."/>
            <person name="Tunlid A."/>
            <person name="Henrissat B."/>
            <person name="Grigoriev I.V."/>
            <person name="Hibbett D.S."/>
            <person name="Martin F."/>
        </authorList>
    </citation>
    <scope>NUCLEOTIDE SEQUENCE [LARGE SCALE GENOMIC DNA]</scope>
    <source>
        <strain evidence="8 9">Koide BX008</strain>
    </source>
</reference>
<keyword evidence="4" id="KW-0862">Zinc</keyword>
<accession>A0A0C2S4G0</accession>
<evidence type="ECO:0000256" key="4">
    <source>
        <dbReference type="ARBA" id="ARBA00022833"/>
    </source>
</evidence>
<sequence length="154" mass="17409">MTDKQTGYRVEYANSSRAKCKGPKPCSGTSIQKEELRFGTLVDFRGATSFAWRHWGCVTPKILEKMKEMFSEPSDLDGYDDLKPEDQERIQKALEEGHVADEDIPDSARKVEGEEDKPKKRATKKKAASDDEGEEEIAEKPKKSRSTQAKVRVV</sequence>
<proteinExistence type="predicted"/>
<dbReference type="PROSITE" id="PS50064">
    <property type="entry name" value="ZF_PARP_2"/>
    <property type="match status" value="1"/>
</dbReference>
<dbReference type="GO" id="GO:0008270">
    <property type="term" value="F:zinc ion binding"/>
    <property type="evidence" value="ECO:0007669"/>
    <property type="project" value="UniProtKB-KW"/>
</dbReference>
<dbReference type="InterPro" id="IPR001510">
    <property type="entry name" value="Znf_PARP"/>
</dbReference>
<evidence type="ECO:0000256" key="6">
    <source>
        <dbReference type="SAM" id="MobiDB-lite"/>
    </source>
</evidence>
<dbReference type="SUPFAM" id="SSF57716">
    <property type="entry name" value="Glucocorticoid receptor-like (DNA-binding domain)"/>
    <property type="match status" value="1"/>
</dbReference>
<dbReference type="Gene3D" id="3.30.1740.10">
    <property type="entry name" value="Zinc finger, PARP-type"/>
    <property type="match status" value="1"/>
</dbReference>
<dbReference type="HOGENOM" id="CLU_045993_3_2_1"/>
<evidence type="ECO:0000256" key="3">
    <source>
        <dbReference type="ARBA" id="ARBA00022771"/>
    </source>
</evidence>
<protein>
    <recommendedName>
        <fullName evidence="7">PARP-type domain-containing protein</fullName>
    </recommendedName>
</protein>
<dbReference type="GO" id="GO:0005634">
    <property type="term" value="C:nucleus"/>
    <property type="evidence" value="ECO:0007669"/>
    <property type="project" value="UniProtKB-SubCell"/>
</dbReference>
<dbReference type="AlphaFoldDB" id="A0A0C2S4G0"/>
<feature type="region of interest" description="Disordered" evidence="6">
    <location>
        <begin position="73"/>
        <end position="154"/>
    </location>
</feature>
<evidence type="ECO:0000313" key="9">
    <source>
        <dbReference type="Proteomes" id="UP000054549"/>
    </source>
</evidence>
<dbReference type="InterPro" id="IPR036957">
    <property type="entry name" value="Znf_PARP_sf"/>
</dbReference>
<dbReference type="InParanoid" id="A0A0C2S4G0"/>
<keyword evidence="3" id="KW-0863">Zinc-finger</keyword>
<dbReference type="SMART" id="SM01336">
    <property type="entry name" value="zf-PARP"/>
    <property type="match status" value="1"/>
</dbReference>
<name>A0A0C2S4G0_AMAMK</name>
<dbReference type="Proteomes" id="UP000054549">
    <property type="component" value="Unassembled WGS sequence"/>
</dbReference>
<dbReference type="GO" id="GO:0003677">
    <property type="term" value="F:DNA binding"/>
    <property type="evidence" value="ECO:0007669"/>
    <property type="project" value="InterPro"/>
</dbReference>
<evidence type="ECO:0000256" key="5">
    <source>
        <dbReference type="ARBA" id="ARBA00023242"/>
    </source>
</evidence>
<evidence type="ECO:0000256" key="1">
    <source>
        <dbReference type="ARBA" id="ARBA00004123"/>
    </source>
</evidence>
<keyword evidence="5" id="KW-0539">Nucleus</keyword>
<evidence type="ECO:0000259" key="7">
    <source>
        <dbReference type="PROSITE" id="PS50064"/>
    </source>
</evidence>